<dbReference type="GO" id="GO:0003964">
    <property type="term" value="F:RNA-directed DNA polymerase activity"/>
    <property type="evidence" value="ECO:0007669"/>
    <property type="project" value="UniProtKB-KW"/>
</dbReference>
<keyword evidence="4" id="KW-0695">RNA-directed DNA polymerase</keyword>
<dbReference type="InterPro" id="IPR043502">
    <property type="entry name" value="DNA/RNA_pol_sf"/>
</dbReference>
<dbReference type="RefSeq" id="WP_282592671.1">
    <property type="nucleotide sequence ID" value="NZ_JAPAAF010000028.1"/>
</dbReference>
<evidence type="ECO:0000256" key="2">
    <source>
        <dbReference type="SAM" id="MobiDB-lite"/>
    </source>
</evidence>
<evidence type="ECO:0000259" key="3">
    <source>
        <dbReference type="PROSITE" id="PS50878"/>
    </source>
</evidence>
<feature type="compositionally biased region" description="Low complexity" evidence="2">
    <location>
        <begin position="15"/>
        <end position="36"/>
    </location>
</feature>
<keyword evidence="5" id="KW-1185">Reference proteome</keyword>
<evidence type="ECO:0000313" key="5">
    <source>
        <dbReference type="Proteomes" id="UP001163821"/>
    </source>
</evidence>
<comment type="similarity">
    <text evidence="1">Belongs to the bacterial reverse transcriptase family.</text>
</comment>
<reference evidence="4" key="1">
    <citation type="submission" date="2022-10" db="EMBL/GenBank/DDBJ databases">
        <title>Gaoshiqiia sediminis gen. nov., sp. nov., isolated from coastal sediment.</title>
        <authorList>
            <person name="Yu W.X."/>
            <person name="Mu D.S."/>
            <person name="Du J.Z."/>
            <person name="Liang Y.Q."/>
        </authorList>
    </citation>
    <scope>NUCLEOTIDE SEQUENCE</scope>
    <source>
        <strain evidence="4">A06</strain>
    </source>
</reference>
<comment type="caution">
    <text evidence="4">The sequence shown here is derived from an EMBL/GenBank/DDBJ whole genome shotgun (WGS) entry which is preliminary data.</text>
</comment>
<dbReference type="SUPFAM" id="SSF56672">
    <property type="entry name" value="DNA/RNA polymerases"/>
    <property type="match status" value="1"/>
</dbReference>
<feature type="domain" description="Reverse transcriptase" evidence="3">
    <location>
        <begin position="1"/>
        <end position="342"/>
    </location>
</feature>
<sequence length="408" mass="47244">MENRRSHSLTGPLLSGNANNGTNAGSRNANTNNRATNANANYGFRLYREKDLRLCDPASWQKKLTGDGERFPSRNGTLFDRFVSHYTLVEAAMKAQVGKRKSKQIQDFNKKFGENIQRLHDQLASEMGIPCQYRSMKVFEPKERNIMIAPFYPHRIIHQAIVMVMKDSWIGNLIDNTYACIKGRGIHACMFDVRDALSQDQAGTRYCLKMDVSKYFDSIDHEVLKQLIRQELDDARLLHVIDNQIDSVPGGVGVPIGNLTSQYFANIYLTPLDHFCHEVLGLKYYFRYMDDVVMLHSDKAFLHHCRVAIENYLNDCLHLKLKRNWQVFPVASRQIDFVGYRLNHKGVMLRKKILTNFYKGVSKLAKSQRQIELKHQLSSHYGWVKYVDKIHQQNIYKNAEIKQKVILN</sequence>
<keyword evidence="4" id="KW-0808">Transferase</keyword>
<dbReference type="Pfam" id="PF00078">
    <property type="entry name" value="RVT_1"/>
    <property type="match status" value="1"/>
</dbReference>
<evidence type="ECO:0000313" key="4">
    <source>
        <dbReference type="EMBL" id="MCW0484079.1"/>
    </source>
</evidence>
<protein>
    <submittedName>
        <fullName evidence="4">RNA-directed DNA polymerase</fullName>
    </submittedName>
</protein>
<dbReference type="CDD" id="cd01646">
    <property type="entry name" value="RT_Bac_retron_I"/>
    <property type="match status" value="1"/>
</dbReference>
<accession>A0AA41Y619</accession>
<dbReference type="PROSITE" id="PS50878">
    <property type="entry name" value="RT_POL"/>
    <property type="match status" value="1"/>
</dbReference>
<dbReference type="AlphaFoldDB" id="A0AA41Y619"/>
<proteinExistence type="inferred from homology"/>
<feature type="region of interest" description="Disordered" evidence="2">
    <location>
        <begin position="1"/>
        <end position="36"/>
    </location>
</feature>
<dbReference type="Proteomes" id="UP001163821">
    <property type="component" value="Unassembled WGS sequence"/>
</dbReference>
<dbReference type="PANTHER" id="PTHR34047:SF8">
    <property type="entry name" value="PROTEIN YKFC"/>
    <property type="match status" value="1"/>
</dbReference>
<keyword evidence="4" id="KW-0548">Nucleotidyltransferase</keyword>
<organism evidence="4 5">
    <name type="scientific">Gaoshiqia sediminis</name>
    <dbReference type="NCBI Taxonomy" id="2986998"/>
    <lineage>
        <taxon>Bacteria</taxon>
        <taxon>Pseudomonadati</taxon>
        <taxon>Bacteroidota</taxon>
        <taxon>Bacteroidia</taxon>
        <taxon>Marinilabiliales</taxon>
        <taxon>Prolixibacteraceae</taxon>
        <taxon>Gaoshiqia</taxon>
    </lineage>
</organism>
<dbReference type="EMBL" id="JAPAAF010000028">
    <property type="protein sequence ID" value="MCW0484079.1"/>
    <property type="molecule type" value="Genomic_DNA"/>
</dbReference>
<dbReference type="InterPro" id="IPR051083">
    <property type="entry name" value="GrpII_Intron_Splice-Mob/Def"/>
</dbReference>
<gene>
    <name evidence="4" type="ORF">N2K84_15155</name>
</gene>
<dbReference type="InterPro" id="IPR000477">
    <property type="entry name" value="RT_dom"/>
</dbReference>
<name>A0AA41Y619_9BACT</name>
<evidence type="ECO:0000256" key="1">
    <source>
        <dbReference type="ARBA" id="ARBA00034120"/>
    </source>
</evidence>
<dbReference type="PANTHER" id="PTHR34047">
    <property type="entry name" value="NUCLEAR INTRON MATURASE 1, MITOCHONDRIAL-RELATED"/>
    <property type="match status" value="1"/>
</dbReference>